<name>A0ABW4JMZ1_9BACL</name>
<evidence type="ECO:0000256" key="7">
    <source>
        <dbReference type="ARBA" id="ARBA00023186"/>
    </source>
</evidence>
<keyword evidence="8" id="KW-0963">Cytoplasm</keyword>
<dbReference type="Pfam" id="PF00226">
    <property type="entry name" value="DnaJ"/>
    <property type="match status" value="1"/>
</dbReference>
<evidence type="ECO:0000256" key="2">
    <source>
        <dbReference type="ARBA" id="ARBA00022723"/>
    </source>
</evidence>
<dbReference type="InterPro" id="IPR008971">
    <property type="entry name" value="HSP40/DnaJ_pept-bd"/>
</dbReference>
<dbReference type="InterPro" id="IPR002939">
    <property type="entry name" value="DnaJ_C"/>
</dbReference>
<comment type="cofactor">
    <cofactor evidence="8">
        <name>Zn(2+)</name>
        <dbReference type="ChEBI" id="CHEBI:29105"/>
    </cofactor>
    <text evidence="8">Binds 2 Zn(2+) ions per monomer.</text>
</comment>
<feature type="binding site" evidence="8">
    <location>
        <position position="192"/>
    </location>
    <ligand>
        <name>Zn(2+)</name>
        <dbReference type="ChEBI" id="CHEBI:29105"/>
        <label>2</label>
    </ligand>
</feature>
<evidence type="ECO:0000256" key="4">
    <source>
        <dbReference type="ARBA" id="ARBA00022771"/>
    </source>
</evidence>
<evidence type="ECO:0000259" key="10">
    <source>
        <dbReference type="PROSITE" id="PS50076"/>
    </source>
</evidence>
<dbReference type="PROSITE" id="PS50076">
    <property type="entry name" value="DNAJ_2"/>
    <property type="match status" value="1"/>
</dbReference>
<dbReference type="EMBL" id="JBHUCX010000099">
    <property type="protein sequence ID" value="MFD1677801.1"/>
    <property type="molecule type" value="Genomic_DNA"/>
</dbReference>
<feature type="binding site" evidence="8">
    <location>
        <position position="203"/>
    </location>
    <ligand>
        <name>Zn(2+)</name>
        <dbReference type="ChEBI" id="CHEBI:29105"/>
        <label>1</label>
    </ligand>
</feature>
<evidence type="ECO:0000256" key="5">
    <source>
        <dbReference type="ARBA" id="ARBA00022833"/>
    </source>
</evidence>
<dbReference type="InterPro" id="IPR036410">
    <property type="entry name" value="HSP_DnaJ_Cys-rich_dom_sf"/>
</dbReference>
<keyword evidence="1 8" id="KW-0235">DNA replication</keyword>
<feature type="binding site" evidence="8">
    <location>
        <position position="166"/>
    </location>
    <ligand>
        <name>Zn(2+)</name>
        <dbReference type="ChEBI" id="CHEBI:29105"/>
        <label>2</label>
    </ligand>
</feature>
<dbReference type="CDD" id="cd06257">
    <property type="entry name" value="DnaJ"/>
    <property type="match status" value="1"/>
</dbReference>
<dbReference type="SMART" id="SM00271">
    <property type="entry name" value="DnaJ"/>
    <property type="match status" value="1"/>
</dbReference>
<keyword evidence="7 8" id="KW-0143">Chaperone</keyword>
<keyword evidence="4 8" id="KW-0863">Zinc-finger</keyword>
<feature type="repeat" description="CXXCXGXG motif" evidence="8">
    <location>
        <begin position="146"/>
        <end position="153"/>
    </location>
</feature>
<dbReference type="SUPFAM" id="SSF49493">
    <property type="entry name" value="HSP40/DnaJ peptide-binding domain"/>
    <property type="match status" value="2"/>
</dbReference>
<dbReference type="InterPro" id="IPR018253">
    <property type="entry name" value="DnaJ_domain_CS"/>
</dbReference>
<feature type="repeat" description="CXXCXGXG motif" evidence="8">
    <location>
        <begin position="189"/>
        <end position="196"/>
    </location>
</feature>
<feature type="repeat" description="CXXCXGXG motif" evidence="8">
    <location>
        <begin position="163"/>
        <end position="170"/>
    </location>
</feature>
<feature type="binding site" evidence="8">
    <location>
        <position position="206"/>
    </location>
    <ligand>
        <name>Zn(2+)</name>
        <dbReference type="ChEBI" id="CHEBI:29105"/>
        <label>1</label>
    </ligand>
</feature>
<feature type="binding site" evidence="8">
    <location>
        <position position="163"/>
    </location>
    <ligand>
        <name>Zn(2+)</name>
        <dbReference type="ChEBI" id="CHEBI:29105"/>
        <label>2</label>
    </ligand>
</feature>
<dbReference type="GO" id="GO:0016491">
    <property type="term" value="F:oxidoreductase activity"/>
    <property type="evidence" value="ECO:0007669"/>
    <property type="project" value="UniProtKB-KW"/>
</dbReference>
<dbReference type="SUPFAM" id="SSF46565">
    <property type="entry name" value="Chaperone J-domain"/>
    <property type="match status" value="1"/>
</dbReference>
<keyword evidence="5 8" id="KW-0862">Zinc</keyword>
<comment type="similarity">
    <text evidence="8">Belongs to the DnaJ family.</text>
</comment>
<dbReference type="Pfam" id="PF00684">
    <property type="entry name" value="DnaJ_CXXCXGXG"/>
    <property type="match status" value="1"/>
</dbReference>
<proteinExistence type="inferred from homology"/>
<feature type="zinc finger region" description="CR-type" evidence="9">
    <location>
        <begin position="133"/>
        <end position="215"/>
    </location>
</feature>
<dbReference type="InterPro" id="IPR012724">
    <property type="entry name" value="DnaJ"/>
</dbReference>
<feature type="domain" description="J" evidence="10">
    <location>
        <begin position="5"/>
        <end position="70"/>
    </location>
</feature>
<dbReference type="NCBIfam" id="TIGR02349">
    <property type="entry name" value="DnaJ_bact"/>
    <property type="match status" value="1"/>
</dbReference>
<dbReference type="CDD" id="cd10747">
    <property type="entry name" value="DnaJ_C"/>
    <property type="match status" value="1"/>
</dbReference>
<feature type="domain" description="CR-type" evidence="11">
    <location>
        <begin position="133"/>
        <end position="215"/>
    </location>
</feature>
<dbReference type="Pfam" id="PF01556">
    <property type="entry name" value="DnaJ_C"/>
    <property type="match status" value="1"/>
</dbReference>
<dbReference type="Gene3D" id="1.10.287.110">
    <property type="entry name" value="DnaJ domain"/>
    <property type="match status" value="1"/>
</dbReference>
<evidence type="ECO:0000256" key="8">
    <source>
        <dbReference type="HAMAP-Rule" id="MF_01152"/>
    </source>
</evidence>
<comment type="function">
    <text evidence="8">Participates actively in the response to hyperosmotic and heat shock by preventing the aggregation of stress-denatured proteins and by disaggregating proteins, also in an autonomous, DnaK-independent fashion. Unfolded proteins bind initially to DnaJ; upon interaction with the DnaJ-bound protein, DnaK hydrolyzes its bound ATP, resulting in the formation of a stable complex. GrpE releases ADP from DnaK; ATP binding to DnaK triggers the release of the substrate protein, thus completing the reaction cycle. Several rounds of ATP-dependent interactions between DnaJ, DnaK and GrpE are required for fully efficient folding. Also involved, together with DnaK and GrpE, in the DNA replication of plasmids through activation of initiation proteins.</text>
</comment>
<dbReference type="PANTHER" id="PTHR43096">
    <property type="entry name" value="DNAJ HOMOLOG 1, MITOCHONDRIAL-RELATED"/>
    <property type="match status" value="1"/>
</dbReference>
<reference evidence="13" key="1">
    <citation type="journal article" date="2019" name="Int. J. Syst. Evol. Microbiol.">
        <title>The Global Catalogue of Microorganisms (GCM) 10K type strain sequencing project: providing services to taxonomists for standard genome sequencing and annotation.</title>
        <authorList>
            <consortium name="The Broad Institute Genomics Platform"/>
            <consortium name="The Broad Institute Genome Sequencing Center for Infectious Disease"/>
            <person name="Wu L."/>
            <person name="Ma J."/>
        </authorList>
    </citation>
    <scope>NUCLEOTIDE SEQUENCE [LARGE SCALE GENOMIC DNA]</scope>
    <source>
        <strain evidence="13">CGMCC 1.12286</strain>
    </source>
</reference>
<dbReference type="InterPro" id="IPR001305">
    <property type="entry name" value="HSP_DnaJ_Cys-rich_dom"/>
</dbReference>
<dbReference type="PROSITE" id="PS51188">
    <property type="entry name" value="ZF_CR"/>
    <property type="match status" value="1"/>
</dbReference>
<evidence type="ECO:0000259" key="11">
    <source>
        <dbReference type="PROSITE" id="PS51188"/>
    </source>
</evidence>
<dbReference type="Gene3D" id="2.10.230.10">
    <property type="entry name" value="Heat shock protein DnaJ, cysteine-rich domain"/>
    <property type="match status" value="1"/>
</dbReference>
<feature type="repeat" description="CXXCXGXG motif" evidence="8">
    <location>
        <begin position="203"/>
        <end position="210"/>
    </location>
</feature>
<keyword evidence="2 8" id="KW-0479">Metal-binding</keyword>
<evidence type="ECO:0000256" key="3">
    <source>
        <dbReference type="ARBA" id="ARBA00022737"/>
    </source>
</evidence>
<dbReference type="CDD" id="cd10719">
    <property type="entry name" value="DnaJ_zf"/>
    <property type="match status" value="1"/>
</dbReference>
<feature type="binding site" evidence="8">
    <location>
        <position position="189"/>
    </location>
    <ligand>
        <name>Zn(2+)</name>
        <dbReference type="ChEBI" id="CHEBI:29105"/>
        <label>2</label>
    </ligand>
</feature>
<evidence type="ECO:0000256" key="1">
    <source>
        <dbReference type="ARBA" id="ARBA00022705"/>
    </source>
</evidence>
<dbReference type="PROSITE" id="PS00636">
    <property type="entry name" value="DNAJ_1"/>
    <property type="match status" value="1"/>
</dbReference>
<dbReference type="Proteomes" id="UP001597079">
    <property type="component" value="Unassembled WGS sequence"/>
</dbReference>
<dbReference type="PANTHER" id="PTHR43096:SF52">
    <property type="entry name" value="DNAJ HOMOLOG 1, MITOCHONDRIAL-RELATED"/>
    <property type="match status" value="1"/>
</dbReference>
<feature type="binding site" evidence="8">
    <location>
        <position position="149"/>
    </location>
    <ligand>
        <name>Zn(2+)</name>
        <dbReference type="ChEBI" id="CHEBI:29105"/>
        <label>1</label>
    </ligand>
</feature>
<sequence length="378" mass="41399">MSKRDYYEVLGVSRSASPEEIKKAYRKLARQYHPDVNKDDPNAQEKFAELSEAYDVLSDSQKRSRYDQFGHQDPTQGGFGGQGAGFGDFDFGGFGDIFDMFFGGNGGGRARGPQRGQDLEYELELDFEDAAFGIEEEIQIPRTETCSTCSGSGAKPGTTPKPCTVCNGTGEQQTVVNTAFGRMVNRRVCSNCHGQGVIIEQPCSDCRGQGRKRIRRTVQIKVPAGVDTGTRLRVSGAGEASPNGGQPGDLHILIRVRPHSLFEREGINVYIDMPLTFIQAALGDEIDVPTLDGDIKLRIPEGTQSGTSFRLRGKGIPKLGSSAARGDQHVRVQVLTPTNLSDKQKELFRQLGNELGEQTHEQARSFMERMKDAFLGNA</sequence>
<dbReference type="SUPFAM" id="SSF57938">
    <property type="entry name" value="DnaJ/Hsp40 cysteine-rich domain"/>
    <property type="match status" value="1"/>
</dbReference>
<dbReference type="NCBIfam" id="NF008035">
    <property type="entry name" value="PRK10767.1"/>
    <property type="match status" value="1"/>
</dbReference>
<keyword evidence="3 8" id="KW-0677">Repeat</keyword>
<organism evidence="12 13">
    <name type="scientific">Alicyclobacillus fodiniaquatilis</name>
    <dbReference type="NCBI Taxonomy" id="1661150"/>
    <lineage>
        <taxon>Bacteria</taxon>
        <taxon>Bacillati</taxon>
        <taxon>Bacillota</taxon>
        <taxon>Bacilli</taxon>
        <taxon>Bacillales</taxon>
        <taxon>Alicyclobacillaceae</taxon>
        <taxon>Alicyclobacillus</taxon>
    </lineage>
</organism>
<evidence type="ECO:0000313" key="13">
    <source>
        <dbReference type="Proteomes" id="UP001597079"/>
    </source>
</evidence>
<comment type="domain">
    <text evidence="8">The J domain is necessary and sufficient to stimulate DnaK ATPase activity. Zinc center 1 plays an important role in the autonomous, DnaK-independent chaperone activity of DnaJ. Zinc center 2 is essential for interaction with DnaK and for DnaJ activity.</text>
</comment>
<dbReference type="InterPro" id="IPR036869">
    <property type="entry name" value="J_dom_sf"/>
</dbReference>
<evidence type="ECO:0000256" key="9">
    <source>
        <dbReference type="PROSITE-ProRule" id="PRU00546"/>
    </source>
</evidence>
<dbReference type="InterPro" id="IPR001623">
    <property type="entry name" value="DnaJ_domain"/>
</dbReference>
<dbReference type="PRINTS" id="PR00625">
    <property type="entry name" value="JDOMAIN"/>
</dbReference>
<gene>
    <name evidence="8 12" type="primary">dnaJ</name>
    <name evidence="12" type="ORF">ACFSB2_24360</name>
</gene>
<keyword evidence="12" id="KW-0560">Oxidoreductase</keyword>
<keyword evidence="13" id="KW-1185">Reference proteome</keyword>
<dbReference type="Gene3D" id="2.60.260.20">
    <property type="entry name" value="Urease metallochaperone UreE, N-terminal domain"/>
    <property type="match status" value="2"/>
</dbReference>
<comment type="subcellular location">
    <subcellularLocation>
        <location evidence="8">Cytoplasm</location>
    </subcellularLocation>
</comment>
<comment type="subunit">
    <text evidence="8">Homodimer.</text>
</comment>
<dbReference type="HAMAP" id="MF_01152">
    <property type="entry name" value="DnaJ"/>
    <property type="match status" value="1"/>
</dbReference>
<evidence type="ECO:0000313" key="12">
    <source>
        <dbReference type="EMBL" id="MFD1677801.1"/>
    </source>
</evidence>
<protein>
    <recommendedName>
        <fullName evidence="8">Chaperone protein DnaJ</fullName>
    </recommendedName>
</protein>
<feature type="binding site" evidence="8">
    <location>
        <position position="146"/>
    </location>
    <ligand>
        <name>Zn(2+)</name>
        <dbReference type="ChEBI" id="CHEBI:29105"/>
        <label>1</label>
    </ligand>
</feature>
<comment type="caution">
    <text evidence="12">The sequence shown here is derived from an EMBL/GenBank/DDBJ whole genome shotgun (WGS) entry which is preliminary data.</text>
</comment>
<keyword evidence="6 8" id="KW-0346">Stress response</keyword>
<dbReference type="RefSeq" id="WP_377945714.1">
    <property type="nucleotide sequence ID" value="NZ_JBHUCX010000099.1"/>
</dbReference>
<accession>A0ABW4JMZ1</accession>
<evidence type="ECO:0000256" key="6">
    <source>
        <dbReference type="ARBA" id="ARBA00023016"/>
    </source>
</evidence>